<dbReference type="PANTHER" id="PTHR47152">
    <property type="entry name" value="SLR2084 PROTEIN-RELATED"/>
    <property type="match status" value="1"/>
</dbReference>
<accession>A0A0M2PRG4</accession>
<dbReference type="SUPFAM" id="SSF52980">
    <property type="entry name" value="Restriction endonuclease-like"/>
    <property type="match status" value="1"/>
</dbReference>
<dbReference type="Gene3D" id="3.90.1570.10">
    <property type="entry name" value="tt1808, chain A"/>
    <property type="match status" value="1"/>
</dbReference>
<evidence type="ECO:0000313" key="3">
    <source>
        <dbReference type="Proteomes" id="UP000034681"/>
    </source>
</evidence>
<reference evidence="2" key="1">
    <citation type="submission" date="2012-04" db="EMBL/GenBank/DDBJ databases">
        <authorList>
            <person name="Borisov I.G."/>
            <person name="Ivanikova N.V."/>
            <person name="Pinevich A.V."/>
        </authorList>
    </citation>
    <scope>NUCLEOTIDE SEQUENCE</scope>
    <source>
        <strain evidence="2">CALU 1027</strain>
    </source>
</reference>
<comment type="caution">
    <text evidence="2">The sequence shown here is derived from an EMBL/GenBank/DDBJ whole genome shotgun (WGS) entry which is preliminary data.</text>
</comment>
<proteinExistence type="predicted"/>
<dbReference type="Proteomes" id="UP000034681">
    <property type="component" value="Unassembled WGS sequence"/>
</dbReference>
<dbReference type="eggNOG" id="COG4636">
    <property type="taxonomic scope" value="Bacteria"/>
</dbReference>
<keyword evidence="3" id="KW-1185">Reference proteome</keyword>
<gene>
    <name evidence="2" type="ORF">PROH_15280</name>
</gene>
<dbReference type="OrthoDB" id="5768410at2"/>
<dbReference type="Pfam" id="PF05685">
    <property type="entry name" value="Uma2"/>
    <property type="match status" value="1"/>
</dbReference>
<dbReference type="InterPro" id="IPR008538">
    <property type="entry name" value="Uma2"/>
</dbReference>
<name>A0A0M2PRG4_PROHO</name>
<dbReference type="AlphaFoldDB" id="A0A0M2PRG4"/>
<dbReference type="EMBL" id="AJTX02000006">
    <property type="protein sequence ID" value="KKI99135.1"/>
    <property type="molecule type" value="Genomic_DNA"/>
</dbReference>
<dbReference type="STRING" id="317619.GCA_000332315_02191"/>
<dbReference type="InterPro" id="IPR011335">
    <property type="entry name" value="Restrct_endonuc-II-like"/>
</dbReference>
<evidence type="ECO:0000259" key="1">
    <source>
        <dbReference type="Pfam" id="PF05685"/>
    </source>
</evidence>
<feature type="domain" description="Putative restriction endonuclease" evidence="1">
    <location>
        <begin position="22"/>
        <end position="169"/>
    </location>
</feature>
<dbReference type="CDD" id="cd06260">
    <property type="entry name" value="DUF820-like"/>
    <property type="match status" value="1"/>
</dbReference>
<dbReference type="PANTHER" id="PTHR47152:SF3">
    <property type="entry name" value="SLR1613 PROTEIN"/>
    <property type="match status" value="1"/>
</dbReference>
<organism evidence="2 3">
    <name type="scientific">Prochlorothrix hollandica PCC 9006 = CALU 1027</name>
    <dbReference type="NCBI Taxonomy" id="317619"/>
    <lineage>
        <taxon>Bacteria</taxon>
        <taxon>Bacillati</taxon>
        <taxon>Cyanobacteriota</taxon>
        <taxon>Cyanophyceae</taxon>
        <taxon>Prochlorotrichales</taxon>
        <taxon>Prochlorotrichaceae</taxon>
        <taxon>Prochlorothrix</taxon>
    </lineage>
</organism>
<dbReference type="InterPro" id="IPR012296">
    <property type="entry name" value="Nuclease_put_TT1808"/>
</dbReference>
<evidence type="ECO:0000313" key="2">
    <source>
        <dbReference type="EMBL" id="KKI99135.1"/>
    </source>
</evidence>
<sequence>MVVTLEKPQSLDNCLTLPGITWEKFGQIETTFADIEGVRLIYFDGILEIMILGAKHEYYKRTISLLLDAYLRAKNIRFYSCGSATLGSQSITGRKEPDESYNFYSKKVIPDLVIEVIVTSGNINALEIYRRIGIPEVWFYEEGELTVYSLKEDQYTQVSRSHLLPDLNLEVLTKYMSYHDQYDAVTEFVNELS</sequence>
<dbReference type="RefSeq" id="WP_017712611.1">
    <property type="nucleotide sequence ID" value="NZ_KB235937.1"/>
</dbReference>
<protein>
    <recommendedName>
        <fullName evidence="1">Putative restriction endonuclease domain-containing protein</fullName>
    </recommendedName>
</protein>